<evidence type="ECO:0000313" key="3">
    <source>
        <dbReference type="Proteomes" id="UP000230116"/>
    </source>
</evidence>
<dbReference type="GO" id="GO:0006487">
    <property type="term" value="P:protein N-linked glycosylation"/>
    <property type="evidence" value="ECO:0007669"/>
    <property type="project" value="TreeGrafter"/>
</dbReference>
<dbReference type="Pfam" id="PF00535">
    <property type="entry name" value="Glycos_transf_2"/>
    <property type="match status" value="1"/>
</dbReference>
<sequence length="283" mass="32004">MINEAPYLISSDRKSLQSYRKRNPSEAPLSGAKGDKNSSISLIVPCYNEEANLQKGVLDKVGNYTNNSSRITEVIVVDDGSDDGSIKIIQPYLKLFPRFKLIKNAHQGKAFAISTGIKSALNDIVIFTDMDLATPIEEVEKLIEQADLNYDIVIGSRKSKRDGAPFQRKILSFGAVVVRSLLFKFKGISDTQCGFKLYNKNLALNIINHSQLLKKDRHTSGPSVTAAFDLEFLFLAFKFGYKVKEVPVHWQHMESRRVNFFKDMIETLEDIIKIKIYDIQGKY</sequence>
<protein>
    <recommendedName>
        <fullName evidence="1">Glycosyltransferase 2-like domain-containing protein</fullName>
    </recommendedName>
</protein>
<proteinExistence type="predicted"/>
<organism evidence="2 3">
    <name type="scientific">Candidatus Roizmanbacteria bacterium CG01_land_8_20_14_3_00_33_9</name>
    <dbReference type="NCBI Taxonomy" id="1974843"/>
    <lineage>
        <taxon>Bacteria</taxon>
        <taxon>Candidatus Roizmaniibacteriota</taxon>
    </lineage>
</organism>
<dbReference type="InterPro" id="IPR001173">
    <property type="entry name" value="Glyco_trans_2-like"/>
</dbReference>
<dbReference type="PANTHER" id="PTHR10859">
    <property type="entry name" value="GLYCOSYL TRANSFERASE"/>
    <property type="match status" value="1"/>
</dbReference>
<evidence type="ECO:0000259" key="1">
    <source>
        <dbReference type="Pfam" id="PF00535"/>
    </source>
</evidence>
<dbReference type="Gene3D" id="3.90.550.10">
    <property type="entry name" value="Spore Coat Polysaccharide Biosynthesis Protein SpsA, Chain A"/>
    <property type="match status" value="1"/>
</dbReference>
<dbReference type="SUPFAM" id="SSF53448">
    <property type="entry name" value="Nucleotide-diphospho-sugar transferases"/>
    <property type="match status" value="1"/>
</dbReference>
<dbReference type="InterPro" id="IPR029044">
    <property type="entry name" value="Nucleotide-diphossugar_trans"/>
</dbReference>
<dbReference type="Proteomes" id="UP000230116">
    <property type="component" value="Unassembled WGS sequence"/>
</dbReference>
<dbReference type="PANTHER" id="PTHR10859:SF91">
    <property type="entry name" value="DOLICHYL-PHOSPHATE BETA-GLUCOSYLTRANSFERASE"/>
    <property type="match status" value="1"/>
</dbReference>
<reference evidence="3" key="1">
    <citation type="submission" date="2017-09" db="EMBL/GenBank/DDBJ databases">
        <title>Depth-based differentiation of microbial function through sediment-hosted aquifers and enrichment of novel symbionts in the deep terrestrial subsurface.</title>
        <authorList>
            <person name="Probst A.J."/>
            <person name="Ladd B."/>
            <person name="Jarett J.K."/>
            <person name="Geller-Mcgrath D.E."/>
            <person name="Sieber C.M.K."/>
            <person name="Emerson J.B."/>
            <person name="Anantharaman K."/>
            <person name="Thomas B.C."/>
            <person name="Malmstrom R."/>
            <person name="Stieglmeier M."/>
            <person name="Klingl A."/>
            <person name="Woyke T."/>
            <person name="Ryan C.M."/>
            <person name="Banfield J.F."/>
        </authorList>
    </citation>
    <scope>NUCLEOTIDE SEQUENCE [LARGE SCALE GENOMIC DNA]</scope>
</reference>
<name>A0A2M7E3X7_9BACT</name>
<comment type="caution">
    <text evidence="2">The sequence shown here is derived from an EMBL/GenBank/DDBJ whole genome shotgun (WGS) entry which is preliminary data.</text>
</comment>
<dbReference type="EMBL" id="PETM01000060">
    <property type="protein sequence ID" value="PIV62426.1"/>
    <property type="molecule type" value="Genomic_DNA"/>
</dbReference>
<gene>
    <name evidence="2" type="ORF">COS12_02460</name>
</gene>
<feature type="domain" description="Glycosyltransferase 2-like" evidence="1">
    <location>
        <begin position="41"/>
        <end position="191"/>
    </location>
</feature>
<dbReference type="AlphaFoldDB" id="A0A2M7E3X7"/>
<accession>A0A2M7E3X7</accession>
<evidence type="ECO:0000313" key="2">
    <source>
        <dbReference type="EMBL" id="PIV62426.1"/>
    </source>
</evidence>